<dbReference type="Proteomes" id="UP000729402">
    <property type="component" value="Unassembled WGS sequence"/>
</dbReference>
<proteinExistence type="predicted"/>
<evidence type="ECO:0000256" key="1">
    <source>
        <dbReference type="SAM" id="MobiDB-lite"/>
    </source>
</evidence>
<name>A0A8J5V1A5_ZIZPA</name>
<feature type="region of interest" description="Disordered" evidence="1">
    <location>
        <begin position="16"/>
        <end position="82"/>
    </location>
</feature>
<organism evidence="2 3">
    <name type="scientific">Zizania palustris</name>
    <name type="common">Northern wild rice</name>
    <dbReference type="NCBI Taxonomy" id="103762"/>
    <lineage>
        <taxon>Eukaryota</taxon>
        <taxon>Viridiplantae</taxon>
        <taxon>Streptophyta</taxon>
        <taxon>Embryophyta</taxon>
        <taxon>Tracheophyta</taxon>
        <taxon>Spermatophyta</taxon>
        <taxon>Magnoliopsida</taxon>
        <taxon>Liliopsida</taxon>
        <taxon>Poales</taxon>
        <taxon>Poaceae</taxon>
        <taxon>BOP clade</taxon>
        <taxon>Oryzoideae</taxon>
        <taxon>Oryzeae</taxon>
        <taxon>Zizaniinae</taxon>
        <taxon>Zizania</taxon>
    </lineage>
</organism>
<gene>
    <name evidence="2" type="ORF">GUJ93_ZPchr0008g13339</name>
</gene>
<protein>
    <submittedName>
        <fullName evidence="2">Uncharacterized protein</fullName>
    </submittedName>
</protein>
<accession>A0A8J5V1A5</accession>
<reference evidence="2" key="2">
    <citation type="submission" date="2021-02" db="EMBL/GenBank/DDBJ databases">
        <authorList>
            <person name="Kimball J.A."/>
            <person name="Haas M.W."/>
            <person name="Macchietto M."/>
            <person name="Kono T."/>
            <person name="Duquette J."/>
            <person name="Shao M."/>
        </authorList>
    </citation>
    <scope>NUCLEOTIDE SEQUENCE</scope>
    <source>
        <tissue evidence="2">Fresh leaf tissue</tissue>
    </source>
</reference>
<comment type="caution">
    <text evidence="2">The sequence shown here is derived from an EMBL/GenBank/DDBJ whole genome shotgun (WGS) entry which is preliminary data.</text>
</comment>
<reference evidence="2" key="1">
    <citation type="journal article" date="2021" name="bioRxiv">
        <title>Whole Genome Assembly and Annotation of Northern Wild Rice, Zizania palustris L., Supports a Whole Genome Duplication in the Zizania Genus.</title>
        <authorList>
            <person name="Haas M."/>
            <person name="Kono T."/>
            <person name="Macchietto M."/>
            <person name="Millas R."/>
            <person name="McGilp L."/>
            <person name="Shao M."/>
            <person name="Duquette J."/>
            <person name="Hirsch C.N."/>
            <person name="Kimball J."/>
        </authorList>
    </citation>
    <scope>NUCLEOTIDE SEQUENCE</scope>
    <source>
        <tissue evidence="2">Fresh leaf tissue</tissue>
    </source>
</reference>
<evidence type="ECO:0000313" key="3">
    <source>
        <dbReference type="Proteomes" id="UP000729402"/>
    </source>
</evidence>
<sequence length="111" mass="11712">MCLKFSSCFGFGHGNEDFGHSLPPSKHATGVPSYSRHHHHAPKASSAPYPQPAPAADETGRKANNDVVAGRDHHAAAATATRDVYGRGSHELLSRVAIVGQQKGTKDSLST</sequence>
<dbReference type="AlphaFoldDB" id="A0A8J5V1A5"/>
<keyword evidence="3" id="KW-1185">Reference proteome</keyword>
<evidence type="ECO:0000313" key="2">
    <source>
        <dbReference type="EMBL" id="KAG8046125.1"/>
    </source>
</evidence>
<dbReference type="EMBL" id="JAAALK010000290">
    <property type="protein sequence ID" value="KAG8046125.1"/>
    <property type="molecule type" value="Genomic_DNA"/>
</dbReference>
<feature type="compositionally biased region" description="Basic and acidic residues" evidence="1">
    <location>
        <begin position="58"/>
        <end position="75"/>
    </location>
</feature>